<evidence type="ECO:0000313" key="2">
    <source>
        <dbReference type="EMBL" id="PWZ21985.1"/>
    </source>
</evidence>
<dbReference type="KEGG" id="zma:100191372"/>
<dbReference type="PANTHER" id="PTHR33207">
    <property type="entry name" value="F-BOX DOMAIN CONTAINING PROTEIN-RELATED"/>
    <property type="match status" value="1"/>
</dbReference>
<dbReference type="Pfam" id="PF23635">
    <property type="entry name" value="Beta-prop_AT5G49610-like"/>
    <property type="match status" value="1"/>
</dbReference>
<feature type="domain" description="F-box protein AT5G49610-like beta-propeller" evidence="1">
    <location>
        <begin position="119"/>
        <end position="421"/>
    </location>
</feature>
<dbReference type="SUPFAM" id="SSF81383">
    <property type="entry name" value="F-box domain"/>
    <property type="match status" value="1"/>
</dbReference>
<dbReference type="Proteomes" id="UP000251960">
    <property type="component" value="Chromosome 5"/>
</dbReference>
<dbReference type="InterPro" id="IPR036047">
    <property type="entry name" value="F-box-like_dom_sf"/>
</dbReference>
<name>A0A8J8YCL0_MAIZE</name>
<protein>
    <recommendedName>
        <fullName evidence="1">F-box protein AT5G49610-like beta-propeller domain-containing protein</fullName>
    </recommendedName>
</protein>
<accession>A0A8J8YCL0</accession>
<dbReference type="OrthoDB" id="658724at2759"/>
<dbReference type="EMBL" id="NCVQ01000006">
    <property type="protein sequence ID" value="PWZ21985.1"/>
    <property type="molecule type" value="Genomic_DNA"/>
</dbReference>
<organism evidence="2">
    <name type="scientific">Zea mays</name>
    <name type="common">Maize</name>
    <dbReference type="NCBI Taxonomy" id="4577"/>
    <lineage>
        <taxon>Eukaryota</taxon>
        <taxon>Viridiplantae</taxon>
        <taxon>Streptophyta</taxon>
        <taxon>Embryophyta</taxon>
        <taxon>Tracheophyta</taxon>
        <taxon>Spermatophyta</taxon>
        <taxon>Magnoliopsida</taxon>
        <taxon>Liliopsida</taxon>
        <taxon>Poales</taxon>
        <taxon>Poaceae</taxon>
        <taxon>PACMAD clade</taxon>
        <taxon>Panicoideae</taxon>
        <taxon>Andropogonodae</taxon>
        <taxon>Andropogoneae</taxon>
        <taxon>Tripsacinae</taxon>
        <taxon>Zea</taxon>
    </lineage>
</organism>
<comment type="caution">
    <text evidence="2">The sequence shown here is derived from an EMBL/GenBank/DDBJ whole genome shotgun (WGS) entry which is preliminary data.</text>
</comment>
<proteinExistence type="predicted"/>
<dbReference type="InterPro" id="IPR056594">
    <property type="entry name" value="AT5G49610-like_b-prop"/>
</dbReference>
<dbReference type="OMA" id="PEYPHAM"/>
<gene>
    <name evidence="2" type="ORF">Zm00014a_031357</name>
</gene>
<sequence length="439" mass="47616">MCCNAKVSPLPVEMDTSASKVLTNDDLLHDILLRLGCPSCLVSAALTSKCWLRGASDQVFARDFCADHQPRLLGIYVSSGGISGSEFIPFRQPAGGSRPEVSTVLNHADFGLGDLPAPSVWDCRNGMVLFQFGGETFNPAGLAARSPLLYPNMHESVVLPPSPQPSYFPEYPHAMLLPTDKGDDALCYRVDVRIWESHNKAAALVWVLRSGSWHIRCIAAGVLAKSPAQILPTTVLDGGKIYMATQAGYILGLDLATARFFIVDLPRGVELDQYPGNLVHCRGDDSVLYLFHVDGDNRLNVWLRRMEDDQKGHGGPGAAGGSAGATKGWVLRDTISVRETCGHLVEQGWEKAGDGDEDAAAVMIVGAGDNAEFVFLELGVTGVVAYMHVKTREVKQVYQRQPDDDHFISVRPFMLVKPPVFPVLEDAHEGEAAAALHQE</sequence>
<reference evidence="2" key="1">
    <citation type="journal article" date="2018" name="Nat. Genet.">
        <title>Extensive intraspecific gene order and gene structural variations between Mo17 and other maize genomes.</title>
        <authorList>
            <person name="Sun S."/>
            <person name="Zhou Y."/>
            <person name="Chen J."/>
            <person name="Shi J."/>
            <person name="Zhao H."/>
            <person name="Zhao H."/>
            <person name="Song W."/>
            <person name="Zhang M."/>
            <person name="Cui Y."/>
            <person name="Dong X."/>
            <person name="Liu H."/>
            <person name="Ma X."/>
            <person name="Jiao Y."/>
            <person name="Wang B."/>
            <person name="Wei X."/>
            <person name="Stein J.C."/>
            <person name="Glaubitz J.C."/>
            <person name="Lu F."/>
            <person name="Yu G."/>
            <person name="Liang C."/>
            <person name="Fengler K."/>
            <person name="Li B."/>
            <person name="Rafalski A."/>
            <person name="Schnable P.S."/>
            <person name="Ware D.H."/>
            <person name="Buckler E.S."/>
            <person name="Lai J."/>
        </authorList>
    </citation>
    <scope>NUCLEOTIDE SEQUENCE [LARGE SCALE GENOMIC DNA]</scope>
    <source>
        <tissue evidence="2">Seedling</tissue>
    </source>
</reference>
<evidence type="ECO:0000259" key="1">
    <source>
        <dbReference type="Pfam" id="PF23635"/>
    </source>
</evidence>
<dbReference type="AlphaFoldDB" id="A0A8J8YCL0"/>